<protein>
    <submittedName>
        <fullName evidence="3">Unannotated protein</fullName>
    </submittedName>
</protein>
<dbReference type="Pfam" id="PF01522">
    <property type="entry name" value="Polysacc_deac_1"/>
    <property type="match status" value="1"/>
</dbReference>
<dbReference type="AlphaFoldDB" id="A0A6J6I0F6"/>
<accession>A0A6J6I0F6</accession>
<proteinExistence type="predicted"/>
<organism evidence="3">
    <name type="scientific">freshwater metagenome</name>
    <dbReference type="NCBI Taxonomy" id="449393"/>
    <lineage>
        <taxon>unclassified sequences</taxon>
        <taxon>metagenomes</taxon>
        <taxon>ecological metagenomes</taxon>
    </lineage>
</organism>
<dbReference type="PROSITE" id="PS51677">
    <property type="entry name" value="NODB"/>
    <property type="match status" value="1"/>
</dbReference>
<evidence type="ECO:0000313" key="3">
    <source>
        <dbReference type="EMBL" id="CAB4618756.1"/>
    </source>
</evidence>
<dbReference type="PANTHER" id="PTHR10587">
    <property type="entry name" value="GLYCOSYL TRANSFERASE-RELATED"/>
    <property type="match status" value="1"/>
</dbReference>
<dbReference type="Gene3D" id="3.20.20.370">
    <property type="entry name" value="Glycoside hydrolase/deacetylase"/>
    <property type="match status" value="1"/>
</dbReference>
<dbReference type="InterPro" id="IPR011330">
    <property type="entry name" value="Glyco_hydro/deAcase_b/a-brl"/>
</dbReference>
<dbReference type="CDD" id="cd10917">
    <property type="entry name" value="CE4_NodB_like_6s_7s"/>
    <property type="match status" value="1"/>
</dbReference>
<dbReference type="EMBL" id="CAEZUP010000082">
    <property type="protein sequence ID" value="CAB4618756.1"/>
    <property type="molecule type" value="Genomic_DNA"/>
</dbReference>
<evidence type="ECO:0000256" key="1">
    <source>
        <dbReference type="SAM" id="MobiDB-lite"/>
    </source>
</evidence>
<feature type="domain" description="NodB homology" evidence="2">
    <location>
        <begin position="107"/>
        <end position="287"/>
    </location>
</feature>
<dbReference type="InterPro" id="IPR050248">
    <property type="entry name" value="Polysacc_deacetylase_ArnD"/>
</dbReference>
<reference evidence="3" key="1">
    <citation type="submission" date="2020-05" db="EMBL/GenBank/DDBJ databases">
        <authorList>
            <person name="Chiriac C."/>
            <person name="Salcher M."/>
            <person name="Ghai R."/>
            <person name="Kavagutti S V."/>
        </authorList>
    </citation>
    <scope>NUCLEOTIDE SEQUENCE</scope>
</reference>
<feature type="compositionally biased region" description="Low complexity" evidence="1">
    <location>
        <begin position="52"/>
        <end position="70"/>
    </location>
</feature>
<dbReference type="GO" id="GO:0005975">
    <property type="term" value="P:carbohydrate metabolic process"/>
    <property type="evidence" value="ECO:0007669"/>
    <property type="project" value="InterPro"/>
</dbReference>
<dbReference type="GO" id="GO:0016810">
    <property type="term" value="F:hydrolase activity, acting on carbon-nitrogen (but not peptide) bonds"/>
    <property type="evidence" value="ECO:0007669"/>
    <property type="project" value="InterPro"/>
</dbReference>
<dbReference type="InterPro" id="IPR002509">
    <property type="entry name" value="NODB_dom"/>
</dbReference>
<gene>
    <name evidence="3" type="ORF">UFOPK1835_01597</name>
</gene>
<dbReference type="SUPFAM" id="SSF88713">
    <property type="entry name" value="Glycoside hydrolase/deacetylase"/>
    <property type="match status" value="1"/>
</dbReference>
<sequence length="287" mass="30876">MIPNLPFRNRARFTPAIAVVGAAAAALILAATTACTRVDRGIGSSPTDRTEMTTTIPPTSTSAPSTTTPTTLPPLPPVPPLPKGPSSPIVPVDGLAPLIDHIDTTDPVIFLTIDDGMVRDPRVPAFLIENNIPATLFLNEGPVRSDPAYFARVASAGGSINSHTRSHPDLRKVSADTQRREICGMFDVISEMGLARGHIFRSPYGVQNATTQRVAAQCGAMAVLRWRVALNDGMVQFQQGQKFRPGDIVLSHFRDDLYDNLVELVRKAKEDGVVIAPLDAYILPPSR</sequence>
<dbReference type="PANTHER" id="PTHR10587:SF134">
    <property type="entry name" value="SECRETED PROTEIN"/>
    <property type="match status" value="1"/>
</dbReference>
<name>A0A6J6I0F6_9ZZZZ</name>
<evidence type="ECO:0000259" key="2">
    <source>
        <dbReference type="PROSITE" id="PS51677"/>
    </source>
</evidence>
<feature type="region of interest" description="Disordered" evidence="1">
    <location>
        <begin position="39"/>
        <end position="79"/>
    </location>
</feature>